<organism evidence="4 5">
    <name type="scientific">Nocardioides marinus</name>
    <dbReference type="NCBI Taxonomy" id="374514"/>
    <lineage>
        <taxon>Bacteria</taxon>
        <taxon>Bacillati</taxon>
        <taxon>Actinomycetota</taxon>
        <taxon>Actinomycetes</taxon>
        <taxon>Propionibacteriales</taxon>
        <taxon>Nocardioidaceae</taxon>
        <taxon>Nocardioides</taxon>
    </lineage>
</organism>
<evidence type="ECO:0000313" key="4">
    <source>
        <dbReference type="EMBL" id="NYI09707.1"/>
    </source>
</evidence>
<name>A0A7Y9YET8_9ACTN</name>
<dbReference type="EMBL" id="JACBZI010000001">
    <property type="protein sequence ID" value="NYI09707.1"/>
    <property type="molecule type" value="Genomic_DNA"/>
</dbReference>
<evidence type="ECO:0000259" key="3">
    <source>
        <dbReference type="Pfam" id="PF13579"/>
    </source>
</evidence>
<evidence type="ECO:0000256" key="2">
    <source>
        <dbReference type="ARBA" id="ARBA00022679"/>
    </source>
</evidence>
<keyword evidence="5" id="KW-1185">Reference proteome</keyword>
<protein>
    <submittedName>
        <fullName evidence="4">Glycosyltransferase involved in cell wall biosynthesis</fullName>
    </submittedName>
</protein>
<comment type="caution">
    <text evidence="4">The sequence shown here is derived from an EMBL/GenBank/DDBJ whole genome shotgun (WGS) entry which is preliminary data.</text>
</comment>
<dbReference type="GO" id="GO:0016758">
    <property type="term" value="F:hexosyltransferase activity"/>
    <property type="evidence" value="ECO:0007669"/>
    <property type="project" value="TreeGrafter"/>
</dbReference>
<dbReference type="GO" id="GO:1901137">
    <property type="term" value="P:carbohydrate derivative biosynthetic process"/>
    <property type="evidence" value="ECO:0007669"/>
    <property type="project" value="UniProtKB-ARBA"/>
</dbReference>
<feature type="domain" description="Glycosyltransferase subfamily 4-like N-terminal" evidence="3">
    <location>
        <begin position="4"/>
        <end position="151"/>
    </location>
</feature>
<gene>
    <name evidence="4" type="ORF">BKA05_001222</name>
</gene>
<reference evidence="4 5" key="1">
    <citation type="submission" date="2020-07" db="EMBL/GenBank/DDBJ databases">
        <title>Sequencing the genomes of 1000 actinobacteria strains.</title>
        <authorList>
            <person name="Klenk H.-P."/>
        </authorList>
    </citation>
    <scope>NUCLEOTIDE SEQUENCE [LARGE SCALE GENOMIC DNA]</scope>
    <source>
        <strain evidence="4 5">DSM 18248</strain>
    </source>
</reference>
<evidence type="ECO:0000313" key="5">
    <source>
        <dbReference type="Proteomes" id="UP000537326"/>
    </source>
</evidence>
<dbReference type="Pfam" id="PF13692">
    <property type="entry name" value="Glyco_trans_1_4"/>
    <property type="match status" value="1"/>
</dbReference>
<evidence type="ECO:0000256" key="1">
    <source>
        <dbReference type="ARBA" id="ARBA00022676"/>
    </source>
</evidence>
<proteinExistence type="predicted"/>
<dbReference type="AlphaFoldDB" id="A0A7Y9YET8"/>
<dbReference type="PANTHER" id="PTHR45947:SF3">
    <property type="entry name" value="SULFOQUINOVOSYL TRANSFERASE SQD2"/>
    <property type="match status" value="1"/>
</dbReference>
<keyword evidence="2 4" id="KW-0808">Transferase</keyword>
<keyword evidence="1" id="KW-0328">Glycosyltransferase</keyword>
<dbReference type="Pfam" id="PF13579">
    <property type="entry name" value="Glyco_trans_4_4"/>
    <property type="match status" value="1"/>
</dbReference>
<dbReference type="PANTHER" id="PTHR45947">
    <property type="entry name" value="SULFOQUINOVOSYL TRANSFERASE SQD2"/>
    <property type="match status" value="1"/>
</dbReference>
<sequence length="354" mass="37640">MALMGYVREQVARGWGVSVVCPSDGWLGFEARAAGAHVQWFDATREPGRSTLSETARFARVVEDLDPDLVHLHSSKAGLVGRLAVRGRRPTIFQPHGWSFLAGSGVTARAALQWERLASRWTGQLVCVGEGEADVGRRHGITAPVAVVPNGVDLGRFTVSGPVDRVLTRVELGIDEAPTAVCVGRLSPQKGQRQLLQAWAKVTARVPGAQLVLVGDGPDEADLRAEAATLEGVRFVGVRTDVPRWLAAANVVVLPSAYEGAALAPMEAMAAGRSVVATRVEGIQESLPFECGELVAPGDVDALARAVALRLSRPALADLEGRRGHVHVQKHRDAATAARTVSQLSLSLLAAQRR</sequence>
<dbReference type="InterPro" id="IPR050194">
    <property type="entry name" value="Glycosyltransferase_grp1"/>
</dbReference>
<accession>A0A7Y9YET8</accession>
<dbReference type="RefSeq" id="WP_179530640.1">
    <property type="nucleotide sequence ID" value="NZ_BAAAPP010000012.1"/>
</dbReference>
<dbReference type="InterPro" id="IPR028098">
    <property type="entry name" value="Glyco_trans_4-like_N"/>
</dbReference>
<dbReference type="Gene3D" id="3.40.50.2000">
    <property type="entry name" value="Glycogen Phosphorylase B"/>
    <property type="match status" value="2"/>
</dbReference>
<dbReference type="Proteomes" id="UP000537326">
    <property type="component" value="Unassembled WGS sequence"/>
</dbReference>
<dbReference type="SUPFAM" id="SSF53756">
    <property type="entry name" value="UDP-Glycosyltransferase/glycogen phosphorylase"/>
    <property type="match status" value="1"/>
</dbReference>